<dbReference type="KEGG" id="cbv:U729_2576"/>
<dbReference type="PROSITE" id="PS51900">
    <property type="entry name" value="CB"/>
    <property type="match status" value="1"/>
</dbReference>
<dbReference type="RefSeq" id="WP_039315710.1">
    <property type="nucleotide sequence ID" value="NZ_CP006905.1"/>
</dbReference>
<dbReference type="SUPFAM" id="SSF56349">
    <property type="entry name" value="DNA breaking-rejoining enzymes"/>
    <property type="match status" value="1"/>
</dbReference>
<dbReference type="PANTHER" id="PTHR30349:SF64">
    <property type="entry name" value="PROPHAGE INTEGRASE INTD-RELATED"/>
    <property type="match status" value="1"/>
</dbReference>
<proteinExistence type="inferred from homology"/>
<dbReference type="Gene3D" id="1.10.150.130">
    <property type="match status" value="1"/>
</dbReference>
<dbReference type="InterPro" id="IPR050090">
    <property type="entry name" value="Tyrosine_recombinase_XerCD"/>
</dbReference>
<dbReference type="Pfam" id="PF00589">
    <property type="entry name" value="Phage_integrase"/>
    <property type="match status" value="1"/>
</dbReference>
<accession>A0A0A7FTZ0</accession>
<dbReference type="AlphaFoldDB" id="A0A0A7FTZ0"/>
<dbReference type="InterPro" id="IPR013762">
    <property type="entry name" value="Integrase-like_cat_sf"/>
</dbReference>
<dbReference type="GO" id="GO:0003677">
    <property type="term" value="F:DNA binding"/>
    <property type="evidence" value="ECO:0007669"/>
    <property type="project" value="UniProtKB-UniRule"/>
</dbReference>
<dbReference type="Pfam" id="PF14657">
    <property type="entry name" value="Arm-DNA-bind_4"/>
    <property type="match status" value="1"/>
</dbReference>
<keyword evidence="2 4" id="KW-0238">DNA-binding</keyword>
<organism evidence="7 8">
    <name type="scientific">Clostridium baratii str. Sullivan</name>
    <dbReference type="NCBI Taxonomy" id="1415775"/>
    <lineage>
        <taxon>Bacteria</taxon>
        <taxon>Bacillati</taxon>
        <taxon>Bacillota</taxon>
        <taxon>Clostridia</taxon>
        <taxon>Eubacteriales</taxon>
        <taxon>Clostridiaceae</taxon>
        <taxon>Clostridium</taxon>
    </lineage>
</organism>
<keyword evidence="3" id="KW-0233">DNA recombination</keyword>
<dbReference type="InterPro" id="IPR028259">
    <property type="entry name" value="AP2-like_int_N"/>
</dbReference>
<gene>
    <name evidence="7" type="ORF">U729_2576</name>
</gene>
<evidence type="ECO:0000259" key="5">
    <source>
        <dbReference type="PROSITE" id="PS51898"/>
    </source>
</evidence>
<dbReference type="InterPro" id="IPR011010">
    <property type="entry name" value="DNA_brk_join_enz"/>
</dbReference>
<dbReference type="InterPro" id="IPR002104">
    <property type="entry name" value="Integrase_catalytic"/>
</dbReference>
<dbReference type="Pfam" id="PF13102">
    <property type="entry name" value="Phage_int_SAM_5"/>
    <property type="match status" value="1"/>
</dbReference>
<dbReference type="PANTHER" id="PTHR30349">
    <property type="entry name" value="PHAGE INTEGRASE-RELATED"/>
    <property type="match status" value="1"/>
</dbReference>
<protein>
    <submittedName>
        <fullName evidence="7">Phage integrase family protein</fullName>
    </submittedName>
</protein>
<dbReference type="PROSITE" id="PS51898">
    <property type="entry name" value="TYR_RECOMBINASE"/>
    <property type="match status" value="1"/>
</dbReference>
<dbReference type="HOGENOM" id="CLU_027562_17_0_9"/>
<evidence type="ECO:0000256" key="1">
    <source>
        <dbReference type="ARBA" id="ARBA00008857"/>
    </source>
</evidence>
<reference evidence="7 8" key="1">
    <citation type="journal article" date="2015" name="Infect. Genet. Evol.">
        <title>Genomic sequences of six botulinum neurotoxin-producing strains representing three clostridial species illustrate the mobility and diversity of botulinum neurotoxin genes.</title>
        <authorList>
            <person name="Smith T.J."/>
            <person name="Hill K.K."/>
            <person name="Xie G."/>
            <person name="Foley B.T."/>
            <person name="Williamson C.H."/>
            <person name="Foster J.T."/>
            <person name="Johnson S.L."/>
            <person name="Chertkov O."/>
            <person name="Teshima H."/>
            <person name="Gibbons H.S."/>
            <person name="Johnsky L.A."/>
            <person name="Karavis M.A."/>
            <person name="Smith L.A."/>
        </authorList>
    </citation>
    <scope>NUCLEOTIDE SEQUENCE [LARGE SCALE GENOMIC DNA]</scope>
    <source>
        <strain evidence="7 8">Sullivan</strain>
    </source>
</reference>
<evidence type="ECO:0000259" key="6">
    <source>
        <dbReference type="PROSITE" id="PS51900"/>
    </source>
</evidence>
<sequence>MDYNITYREKNNGIQVIVSYKDGLGKWKQKSKQGFPNTREGKKKAKLAADTLLQEIKNNLENKINLDYCEITFKQFTNMYIEHIKLYRSLKTVIVYQSTIKAFKDLDNLKLKDINTFNIQKCIDKLTKKGLRETTIKDYITKLSTIFNTAINNYNIIAKSPVKNLNIKESKKKFEKKALTDKEFDELVRTFENSKYVNYVPVIIIAGTCGLRIGEIMGLTWEDVDFKSAVLTVNKQWKVVSLTPKRYGFDELKSKNSYRSVPIPPKTIAYLENLKQTQPSNPLNRIIKSQSNDAVISFLNKKFKALGFNISIHELRHTYATKLIANGIDFKTAANLLGHTVEQTMKTYSHVTNDMLNRASNIINNIF</sequence>
<keyword evidence="8" id="KW-1185">Reference proteome</keyword>
<dbReference type="OrthoDB" id="9785687at2"/>
<evidence type="ECO:0000256" key="4">
    <source>
        <dbReference type="PROSITE-ProRule" id="PRU01248"/>
    </source>
</evidence>
<dbReference type="GO" id="GO:0006310">
    <property type="term" value="P:DNA recombination"/>
    <property type="evidence" value="ECO:0007669"/>
    <property type="project" value="UniProtKB-KW"/>
</dbReference>
<dbReference type="eggNOG" id="COG0582">
    <property type="taxonomic scope" value="Bacteria"/>
</dbReference>
<evidence type="ECO:0000256" key="3">
    <source>
        <dbReference type="ARBA" id="ARBA00023172"/>
    </source>
</evidence>
<feature type="domain" description="Tyr recombinase" evidence="5">
    <location>
        <begin position="174"/>
        <end position="361"/>
    </location>
</feature>
<name>A0A0A7FTZ0_9CLOT</name>
<dbReference type="STRING" id="1561.NPD11_457"/>
<dbReference type="InterPro" id="IPR044068">
    <property type="entry name" value="CB"/>
</dbReference>
<dbReference type="CDD" id="cd01189">
    <property type="entry name" value="INT_ICEBs1_C_like"/>
    <property type="match status" value="1"/>
</dbReference>
<dbReference type="GO" id="GO:0015074">
    <property type="term" value="P:DNA integration"/>
    <property type="evidence" value="ECO:0007669"/>
    <property type="project" value="InterPro"/>
</dbReference>
<dbReference type="InterPro" id="IPR010998">
    <property type="entry name" value="Integrase_recombinase_N"/>
</dbReference>
<evidence type="ECO:0000313" key="8">
    <source>
        <dbReference type="Proteomes" id="UP000030635"/>
    </source>
</evidence>
<comment type="similarity">
    <text evidence="1">Belongs to the 'phage' integrase family.</text>
</comment>
<evidence type="ECO:0000256" key="2">
    <source>
        <dbReference type="ARBA" id="ARBA00023125"/>
    </source>
</evidence>
<evidence type="ECO:0000313" key="7">
    <source>
        <dbReference type="EMBL" id="AIY82390.1"/>
    </source>
</evidence>
<dbReference type="InterPro" id="IPR025269">
    <property type="entry name" value="SAM-like_dom"/>
</dbReference>
<dbReference type="Proteomes" id="UP000030635">
    <property type="component" value="Chromosome"/>
</dbReference>
<feature type="domain" description="Core-binding (CB)" evidence="6">
    <location>
        <begin position="71"/>
        <end position="151"/>
    </location>
</feature>
<dbReference type="Gene3D" id="1.10.443.10">
    <property type="entry name" value="Intergrase catalytic core"/>
    <property type="match status" value="1"/>
</dbReference>
<dbReference type="EMBL" id="CP006905">
    <property type="protein sequence ID" value="AIY82390.1"/>
    <property type="molecule type" value="Genomic_DNA"/>
</dbReference>